<sequence>MKSTTTFKQSFAIQFRVIHAMMLREMITRFGRNNFGVLWLVFEPALFVISISTFWYMSGMHERGNISIEAFAATGYSSLMLWRNSANQCQRALSANSALLYHRHIKMIDIYITRVLLEFVGVTAAFILLMIVFIVTGLSPAPDDVLRMITAWLLLLWFGFGLGLVLGAASERHELVGRIWGIMSMPLMFLSGTFFMLDWMPPAIRELLLWIPMVHGVEMLRHGMFGDAVPTYYDPMYLLGWDAGLTLLGLAMMKTTRQYLAP</sequence>
<dbReference type="InterPro" id="IPR000412">
    <property type="entry name" value="ABC_2_transport"/>
</dbReference>
<feature type="transmembrane region" description="Helical" evidence="11">
    <location>
        <begin position="36"/>
        <end position="57"/>
    </location>
</feature>
<reference evidence="13 14" key="1">
    <citation type="submission" date="2009-10" db="EMBL/GenBank/DDBJ databases">
        <title>Complete sequence of Halothiobacillus neapolitanus c2.</title>
        <authorList>
            <consortium name="US DOE Joint Genome Institute"/>
            <person name="Lucas S."/>
            <person name="Copeland A."/>
            <person name="Lapidus A."/>
            <person name="Glavina del Rio T."/>
            <person name="Tice H."/>
            <person name="Bruce D."/>
            <person name="Goodwin L."/>
            <person name="Pitluck S."/>
            <person name="Davenport K."/>
            <person name="Brettin T."/>
            <person name="Detter J.C."/>
            <person name="Han C."/>
            <person name="Tapia R."/>
            <person name="Larimer F."/>
            <person name="Land M."/>
            <person name="Hauser L."/>
            <person name="Kyrpides N."/>
            <person name="Mikhailova N."/>
            <person name="Kerfeld C."/>
            <person name="Cannon G."/>
            <person name="Heinhort S."/>
        </authorList>
    </citation>
    <scope>NUCLEOTIDE SEQUENCE [LARGE SCALE GENOMIC DNA]</scope>
    <source>
        <strain evidence="14">ATCC 23641 / c2</strain>
    </source>
</reference>
<dbReference type="GO" id="GO:0140359">
    <property type="term" value="F:ABC-type transporter activity"/>
    <property type="evidence" value="ECO:0007669"/>
    <property type="project" value="InterPro"/>
</dbReference>
<evidence type="ECO:0000256" key="6">
    <source>
        <dbReference type="ARBA" id="ARBA00022692"/>
    </source>
</evidence>
<keyword evidence="6 11" id="KW-0812">Transmembrane</keyword>
<dbReference type="eggNOG" id="COG1682">
    <property type="taxonomic scope" value="Bacteria"/>
</dbReference>
<feature type="transmembrane region" description="Helical" evidence="11">
    <location>
        <begin position="236"/>
        <end position="253"/>
    </location>
</feature>
<dbReference type="GO" id="GO:0015920">
    <property type="term" value="P:lipopolysaccharide transport"/>
    <property type="evidence" value="ECO:0007669"/>
    <property type="project" value="TreeGrafter"/>
</dbReference>
<dbReference type="KEGG" id="hna:Hneap_1506"/>
<evidence type="ECO:0000259" key="12">
    <source>
        <dbReference type="PROSITE" id="PS51012"/>
    </source>
</evidence>
<organism evidence="13 14">
    <name type="scientific">Halothiobacillus neapolitanus (strain ATCC 23641 / DSM 15147 / CIP 104769 / NCIMB 8539 / c2)</name>
    <name type="common">Thiobacillus neapolitanus</name>
    <dbReference type="NCBI Taxonomy" id="555778"/>
    <lineage>
        <taxon>Bacteria</taxon>
        <taxon>Pseudomonadati</taxon>
        <taxon>Pseudomonadota</taxon>
        <taxon>Gammaproteobacteria</taxon>
        <taxon>Chromatiales</taxon>
        <taxon>Halothiobacillaceae</taxon>
        <taxon>Halothiobacillus</taxon>
    </lineage>
</organism>
<dbReference type="PROSITE" id="PS51012">
    <property type="entry name" value="ABC_TM2"/>
    <property type="match status" value="1"/>
</dbReference>
<evidence type="ECO:0000256" key="2">
    <source>
        <dbReference type="ARBA" id="ARBA00007783"/>
    </source>
</evidence>
<keyword evidence="14" id="KW-1185">Reference proteome</keyword>
<evidence type="ECO:0000313" key="14">
    <source>
        <dbReference type="Proteomes" id="UP000009102"/>
    </source>
</evidence>
<keyword evidence="3 11" id="KW-0813">Transport</keyword>
<dbReference type="OrthoDB" id="9814458at2"/>
<accession>D0L0W4</accession>
<dbReference type="Pfam" id="PF01061">
    <property type="entry name" value="ABC2_membrane"/>
    <property type="match status" value="1"/>
</dbReference>
<dbReference type="GO" id="GO:0015774">
    <property type="term" value="P:polysaccharide transport"/>
    <property type="evidence" value="ECO:0007669"/>
    <property type="project" value="UniProtKB-KW"/>
</dbReference>
<dbReference type="Proteomes" id="UP000009102">
    <property type="component" value="Chromosome"/>
</dbReference>
<evidence type="ECO:0000313" key="13">
    <source>
        <dbReference type="EMBL" id="ACX96337.1"/>
    </source>
</evidence>
<dbReference type="PANTHER" id="PTHR30413">
    <property type="entry name" value="INNER MEMBRANE TRANSPORT PERMEASE"/>
    <property type="match status" value="1"/>
</dbReference>
<dbReference type="EMBL" id="CP001801">
    <property type="protein sequence ID" value="ACX96337.1"/>
    <property type="molecule type" value="Genomic_DNA"/>
</dbReference>
<keyword evidence="10 11" id="KW-0472">Membrane</keyword>
<dbReference type="RefSeq" id="WP_012824371.1">
    <property type="nucleotide sequence ID" value="NC_013422.1"/>
</dbReference>
<gene>
    <name evidence="13" type="ordered locus">Hneap_1506</name>
</gene>
<comment type="subcellular location">
    <subcellularLocation>
        <location evidence="11">Cell inner membrane</location>
        <topology evidence="11">Multi-pass membrane protein</topology>
    </subcellularLocation>
    <subcellularLocation>
        <location evidence="1">Cell membrane</location>
        <topology evidence="1">Multi-pass membrane protein</topology>
    </subcellularLocation>
</comment>
<dbReference type="AlphaFoldDB" id="D0L0W4"/>
<keyword evidence="4 11" id="KW-1003">Cell membrane</keyword>
<dbReference type="HOGENOM" id="CLU_060703_5_1_6"/>
<keyword evidence="7" id="KW-0972">Capsule biogenesis/degradation</keyword>
<comment type="similarity">
    <text evidence="2 11">Belongs to the ABC-2 integral membrane protein family.</text>
</comment>
<evidence type="ECO:0000256" key="4">
    <source>
        <dbReference type="ARBA" id="ARBA00022475"/>
    </source>
</evidence>
<protein>
    <recommendedName>
        <fullName evidence="11">Transport permease protein</fullName>
    </recommendedName>
</protein>
<evidence type="ECO:0000256" key="8">
    <source>
        <dbReference type="ARBA" id="ARBA00022989"/>
    </source>
</evidence>
<feature type="transmembrane region" description="Helical" evidence="11">
    <location>
        <begin position="115"/>
        <end position="139"/>
    </location>
</feature>
<evidence type="ECO:0000256" key="1">
    <source>
        <dbReference type="ARBA" id="ARBA00004651"/>
    </source>
</evidence>
<keyword evidence="8 11" id="KW-1133">Transmembrane helix</keyword>
<dbReference type="GO" id="GO:0043190">
    <property type="term" value="C:ATP-binding cassette (ABC) transporter complex"/>
    <property type="evidence" value="ECO:0007669"/>
    <property type="project" value="InterPro"/>
</dbReference>
<evidence type="ECO:0000256" key="7">
    <source>
        <dbReference type="ARBA" id="ARBA00022903"/>
    </source>
</evidence>
<feature type="transmembrane region" description="Helical" evidence="11">
    <location>
        <begin position="179"/>
        <end position="197"/>
    </location>
</feature>
<comment type="caution">
    <text evidence="11">Lacks conserved residue(s) required for the propagation of feature annotation.</text>
</comment>
<feature type="transmembrane region" description="Helical" evidence="11">
    <location>
        <begin position="145"/>
        <end position="167"/>
    </location>
</feature>
<dbReference type="PANTHER" id="PTHR30413:SF10">
    <property type="entry name" value="CAPSULE POLYSACCHARIDE EXPORT INNER-MEMBRANE PROTEIN CTRC"/>
    <property type="match status" value="1"/>
</dbReference>
<evidence type="ECO:0000256" key="10">
    <source>
        <dbReference type="ARBA" id="ARBA00023136"/>
    </source>
</evidence>
<dbReference type="PRINTS" id="PR00164">
    <property type="entry name" value="ABC2TRNSPORT"/>
</dbReference>
<name>D0L0W4_HALNC</name>
<dbReference type="InterPro" id="IPR013525">
    <property type="entry name" value="ABC2_TM"/>
</dbReference>
<keyword evidence="9" id="KW-0625">Polysaccharide transport</keyword>
<proteinExistence type="inferred from homology"/>
<dbReference type="InterPro" id="IPR047817">
    <property type="entry name" value="ABC2_TM_bact-type"/>
</dbReference>
<evidence type="ECO:0000256" key="5">
    <source>
        <dbReference type="ARBA" id="ARBA00022597"/>
    </source>
</evidence>
<dbReference type="STRING" id="555778.Hneap_1506"/>
<evidence type="ECO:0000256" key="11">
    <source>
        <dbReference type="RuleBase" id="RU361157"/>
    </source>
</evidence>
<evidence type="ECO:0000256" key="9">
    <source>
        <dbReference type="ARBA" id="ARBA00023047"/>
    </source>
</evidence>
<keyword evidence="5" id="KW-0762">Sugar transport</keyword>
<evidence type="ECO:0000256" key="3">
    <source>
        <dbReference type="ARBA" id="ARBA00022448"/>
    </source>
</evidence>
<feature type="domain" description="ABC transmembrane type-2" evidence="12">
    <location>
        <begin position="35"/>
        <end position="256"/>
    </location>
</feature>